<evidence type="ECO:0000313" key="3">
    <source>
        <dbReference type="EMBL" id="KNE88733.1"/>
    </source>
</evidence>
<organism evidence="3 4">
    <name type="scientific">Puccinia striiformis f. sp. tritici PST-78</name>
    <dbReference type="NCBI Taxonomy" id="1165861"/>
    <lineage>
        <taxon>Eukaryota</taxon>
        <taxon>Fungi</taxon>
        <taxon>Dikarya</taxon>
        <taxon>Basidiomycota</taxon>
        <taxon>Pucciniomycotina</taxon>
        <taxon>Pucciniomycetes</taxon>
        <taxon>Pucciniales</taxon>
        <taxon>Pucciniaceae</taxon>
        <taxon>Puccinia</taxon>
    </lineage>
</organism>
<dbReference type="AlphaFoldDB" id="A0A0L0UNZ4"/>
<dbReference type="Proteomes" id="UP000054564">
    <property type="component" value="Unassembled WGS sequence"/>
</dbReference>
<proteinExistence type="predicted"/>
<gene>
    <name evidence="3" type="ORF">PSTG_17849</name>
    <name evidence="2" type="ORF">PSTG_17860</name>
</gene>
<feature type="compositionally biased region" description="Polar residues" evidence="1">
    <location>
        <begin position="149"/>
        <end position="165"/>
    </location>
</feature>
<name>A0A0L0UNZ4_9BASI</name>
<feature type="region of interest" description="Disordered" evidence="1">
    <location>
        <begin position="1"/>
        <end position="84"/>
    </location>
</feature>
<reference evidence="3" key="1">
    <citation type="submission" date="2014-03" db="EMBL/GenBank/DDBJ databases">
        <title>Cloning and expression analysis of gamma-glutamylcysteines synthetase in perennial ryegrass.</title>
        <authorList>
            <person name="Wei S."/>
            <person name="Sun Z."/>
        </authorList>
    </citation>
    <scope>NUCLEOTIDE SEQUENCE</scope>
    <source>
        <strain evidence="3">Race PST-78</strain>
    </source>
</reference>
<protein>
    <submittedName>
        <fullName evidence="3">Uncharacterized protein</fullName>
    </submittedName>
</protein>
<sequence>MADILPNQGGSGTTAVVPNTDQQPIHDRPPLQHNLLQPSQLDLLPTPRPDLPPPPWPDLLPTPQQNLLTTTQPNPQSDLLPTTQPNLLPPLNKGIPGATILAPNINRRKTESSLHENLKPGLPPLNLVPAPSSKQTADDALNEDEVSACSPQTNPGIQNQAQPDFSFTRLPPPDLDSGVPRDPAFPSKRPRTDPVLTLRPPILPRVLPLLGLRPSNCEAASVPKQKPPSD</sequence>
<feature type="compositionally biased region" description="Low complexity" evidence="1">
    <location>
        <begin position="61"/>
        <end position="84"/>
    </location>
</feature>
<dbReference type="EMBL" id="AJIL01001031">
    <property type="protein sequence ID" value="KNE88722.1"/>
    <property type="molecule type" value="Genomic_DNA"/>
</dbReference>
<feature type="compositionally biased region" description="Pro residues" evidence="1">
    <location>
        <begin position="46"/>
        <end position="60"/>
    </location>
</feature>
<comment type="caution">
    <text evidence="3">The sequence shown here is derived from an EMBL/GenBank/DDBJ whole genome shotgun (WGS) entry which is preliminary data.</text>
</comment>
<evidence type="ECO:0000256" key="1">
    <source>
        <dbReference type="SAM" id="MobiDB-lite"/>
    </source>
</evidence>
<reference evidence="4" key="2">
    <citation type="submission" date="2014-03" db="EMBL/GenBank/DDBJ databases">
        <title>The Genome Sequence of Puccinia striiformis f. sp. tritici PST-78.</title>
        <authorList>
            <consortium name="The Broad Institute Genome Sequencing Platform"/>
            <person name="Cuomo C."/>
            <person name="Hulbert S."/>
            <person name="Chen X."/>
            <person name="Walker B."/>
            <person name="Young S.K."/>
            <person name="Zeng Q."/>
            <person name="Gargeya S."/>
            <person name="Fitzgerald M."/>
            <person name="Haas B."/>
            <person name="Abouelleil A."/>
            <person name="Alvarado L."/>
            <person name="Arachchi H.M."/>
            <person name="Berlin A.M."/>
            <person name="Chapman S.B."/>
            <person name="Goldberg J."/>
            <person name="Griggs A."/>
            <person name="Gujja S."/>
            <person name="Hansen M."/>
            <person name="Howarth C."/>
            <person name="Imamovic A."/>
            <person name="Larimer J."/>
            <person name="McCowan C."/>
            <person name="Montmayeur A."/>
            <person name="Murphy C."/>
            <person name="Neiman D."/>
            <person name="Pearson M."/>
            <person name="Priest M."/>
            <person name="Roberts A."/>
            <person name="Saif S."/>
            <person name="Shea T."/>
            <person name="Sisk P."/>
            <person name="Sykes S."/>
            <person name="Wortman J."/>
            <person name="Nusbaum C."/>
            <person name="Birren B."/>
        </authorList>
    </citation>
    <scope>NUCLEOTIDE SEQUENCE [LARGE SCALE GENOMIC DNA]</scope>
    <source>
        <strain evidence="4">race PST-78</strain>
    </source>
</reference>
<feature type="region of interest" description="Disordered" evidence="1">
    <location>
        <begin position="110"/>
        <end position="197"/>
    </location>
</feature>
<keyword evidence="4" id="KW-1185">Reference proteome</keyword>
<accession>A0A0L0UNZ4</accession>
<evidence type="ECO:0000313" key="2">
    <source>
        <dbReference type="EMBL" id="KNE88722.1"/>
    </source>
</evidence>
<feature type="compositionally biased region" description="Polar residues" evidence="1">
    <location>
        <begin position="13"/>
        <end position="23"/>
    </location>
</feature>
<evidence type="ECO:0000313" key="4">
    <source>
        <dbReference type="Proteomes" id="UP000054564"/>
    </source>
</evidence>
<dbReference type="EMBL" id="AJIL01001012">
    <property type="protein sequence ID" value="KNE88733.1"/>
    <property type="molecule type" value="Genomic_DNA"/>
</dbReference>